<dbReference type="InParanoid" id="A9V0C6"/>
<dbReference type="eggNOG" id="KOG1425">
    <property type="taxonomic scope" value="Eukaryota"/>
</dbReference>
<evidence type="ECO:0000313" key="5">
    <source>
        <dbReference type="Proteomes" id="UP000001357"/>
    </source>
</evidence>
<organism evidence="4 5">
    <name type="scientific">Monosiga brevicollis</name>
    <name type="common">Choanoflagellate</name>
    <dbReference type="NCBI Taxonomy" id="81824"/>
    <lineage>
        <taxon>Eukaryota</taxon>
        <taxon>Choanoflagellata</taxon>
        <taxon>Craspedida</taxon>
        <taxon>Salpingoecidae</taxon>
        <taxon>Monosiga</taxon>
    </lineage>
</organism>
<evidence type="ECO:0000256" key="1">
    <source>
        <dbReference type="SAM" id="Coils"/>
    </source>
</evidence>
<feature type="compositionally biased region" description="Acidic residues" evidence="2">
    <location>
        <begin position="140"/>
        <end position="154"/>
    </location>
</feature>
<dbReference type="PANTHER" id="PTHR15327">
    <property type="entry name" value="MICROFIBRIL-ASSOCIATED PROTEIN"/>
    <property type="match status" value="1"/>
</dbReference>
<feature type="compositionally biased region" description="Low complexity" evidence="2">
    <location>
        <begin position="66"/>
        <end position="75"/>
    </location>
</feature>
<name>A9V0C6_MONBE</name>
<dbReference type="InterPro" id="IPR033194">
    <property type="entry name" value="MFAP1"/>
</dbReference>
<accession>A9V0C6</accession>
<sequence length="449" mass="51008">MASARGTGGAVPVVNDRGEVSMAKVKVQRYVAGKAPEFAQDGSDDEDFTTRAPLQTSRELRVQANVGQRSSAAGRARVAVIEDAANDSDSDDDNARRRRILAQRRREQGGEEAAPLVSKVSGRSEVTQRPARRAQPIAEIVEEDSAESSDDEEAAERRARILARARAKQEQQSDEAVADAQLPVSAPAGRTPVAEVEESGSESDSSEYETGTDSEEEAGRPLFKPVFISKRNRHTKREEEERMQREAERLEQLAVQKQEAALAAKEAVEELVKSELQAEADATKLNFVDDDDKENDQEAYLEWKLRELKRLKRDREEREQADRERMEIERVHEMTEEEREAYFKANPKMISNLKEKGKMKFLQKYYHRGAFFMDEEHEVFKRDTMEATLEDRHNKEALPAVMQVKKFGFAGRTKYTHLADQDTTDRYVFGWHTAVYTSCSTGFTNMLFF</sequence>
<dbReference type="GO" id="GO:0000398">
    <property type="term" value="P:mRNA splicing, via spliceosome"/>
    <property type="evidence" value="ECO:0000318"/>
    <property type="project" value="GO_Central"/>
</dbReference>
<dbReference type="EMBL" id="CH991552">
    <property type="protein sequence ID" value="EDQ88987.1"/>
    <property type="molecule type" value="Genomic_DNA"/>
</dbReference>
<feature type="region of interest" description="Disordered" evidence="2">
    <location>
        <begin position="103"/>
        <end position="247"/>
    </location>
</feature>
<evidence type="ECO:0000256" key="2">
    <source>
        <dbReference type="SAM" id="MobiDB-lite"/>
    </source>
</evidence>
<feature type="compositionally biased region" description="Basic and acidic residues" evidence="2">
    <location>
        <begin position="236"/>
        <end position="247"/>
    </location>
</feature>
<dbReference type="STRING" id="81824.A9V0C6"/>
<feature type="coiled-coil region" evidence="1">
    <location>
        <begin position="301"/>
        <end position="338"/>
    </location>
</feature>
<protein>
    <recommendedName>
        <fullName evidence="3">Micro-fibrillar-associated protein 1 C-terminal domain-containing protein</fullName>
    </recommendedName>
</protein>
<dbReference type="InterPro" id="IPR009730">
    <property type="entry name" value="MFAP1_C"/>
</dbReference>
<feature type="compositionally biased region" description="Acidic residues" evidence="2">
    <location>
        <begin position="195"/>
        <end position="216"/>
    </location>
</feature>
<dbReference type="GO" id="GO:0005684">
    <property type="term" value="C:U2-type spliceosomal complex"/>
    <property type="evidence" value="ECO:0000318"/>
    <property type="project" value="GO_Central"/>
</dbReference>
<dbReference type="AlphaFoldDB" id="A9V0C6"/>
<reference evidence="4 5" key="1">
    <citation type="journal article" date="2008" name="Nature">
        <title>The genome of the choanoflagellate Monosiga brevicollis and the origin of metazoans.</title>
        <authorList>
            <consortium name="JGI Sequencing"/>
            <person name="King N."/>
            <person name="Westbrook M.J."/>
            <person name="Young S.L."/>
            <person name="Kuo A."/>
            <person name="Abedin M."/>
            <person name="Chapman J."/>
            <person name="Fairclough S."/>
            <person name="Hellsten U."/>
            <person name="Isogai Y."/>
            <person name="Letunic I."/>
            <person name="Marr M."/>
            <person name="Pincus D."/>
            <person name="Putnam N."/>
            <person name="Rokas A."/>
            <person name="Wright K.J."/>
            <person name="Zuzow R."/>
            <person name="Dirks W."/>
            <person name="Good M."/>
            <person name="Goodstein D."/>
            <person name="Lemons D."/>
            <person name="Li W."/>
            <person name="Lyons J.B."/>
            <person name="Morris A."/>
            <person name="Nichols S."/>
            <person name="Richter D.J."/>
            <person name="Salamov A."/>
            <person name="Bork P."/>
            <person name="Lim W.A."/>
            <person name="Manning G."/>
            <person name="Miller W.T."/>
            <person name="McGinnis W."/>
            <person name="Shapiro H."/>
            <person name="Tjian R."/>
            <person name="Grigoriev I.V."/>
            <person name="Rokhsar D."/>
        </authorList>
    </citation>
    <scope>NUCLEOTIDE SEQUENCE [LARGE SCALE GENOMIC DNA]</scope>
    <source>
        <strain evidence="5">MX1 / ATCC 50154</strain>
    </source>
</reference>
<keyword evidence="1" id="KW-0175">Coiled coil</keyword>
<feature type="domain" description="Micro-fibrillar-associated protein 1 C-terminal" evidence="3">
    <location>
        <begin position="214"/>
        <end position="423"/>
    </location>
</feature>
<dbReference type="RefSeq" id="XP_001746092.1">
    <property type="nucleotide sequence ID" value="XM_001746040.1"/>
</dbReference>
<feature type="region of interest" description="Disordered" evidence="2">
    <location>
        <begin position="35"/>
        <end position="75"/>
    </location>
</feature>
<dbReference type="Pfam" id="PF06991">
    <property type="entry name" value="MFAP1"/>
    <property type="match status" value="1"/>
</dbReference>
<keyword evidence="5" id="KW-1185">Reference proteome</keyword>
<dbReference type="OMA" id="FHNERAG"/>
<dbReference type="GeneID" id="5891418"/>
<gene>
    <name evidence="4" type="ORF">MONBRDRAFT_25760</name>
</gene>
<dbReference type="Proteomes" id="UP000001357">
    <property type="component" value="Unassembled WGS sequence"/>
</dbReference>
<evidence type="ECO:0000313" key="4">
    <source>
        <dbReference type="EMBL" id="EDQ88987.1"/>
    </source>
</evidence>
<dbReference type="KEGG" id="mbr:MONBRDRAFT_25760"/>
<evidence type="ECO:0000259" key="3">
    <source>
        <dbReference type="Pfam" id="PF06991"/>
    </source>
</evidence>
<dbReference type="FunCoup" id="A9V0C6">
    <property type="interactions" value="815"/>
</dbReference>
<proteinExistence type="predicted"/>